<dbReference type="AlphaFoldDB" id="A0A1Y1Y8S6"/>
<sequence>MRDHRKSLRRVLHLLSFEPLSIYLSVLQSITPPEKGSLTASAAPSFMCSLPVVSSQTLNTVNQFIMPSPQSSQISMPSPQSNAHAASEGTSNSTNPQNSSLQNGIANTSDPPSASMSEFMQFSTDPENRELHDAIARGAQPNGGDETHTAGEIASVTLARSILAEMTDVDREEMGLVGTGTGNDVVPNAHPESQITAISQPPDRPSNNHDAHPRRDHAAARHFDFPTVYLEPSSDSPNIDYYELFMDHEDDTLSTRASAARNEVPGIEFNLLSGGNELAASVGSLQIGQHNGSITTSHTIVN</sequence>
<evidence type="ECO:0000313" key="3">
    <source>
        <dbReference type="Proteomes" id="UP000193144"/>
    </source>
</evidence>
<organism evidence="2 3">
    <name type="scientific">Clohesyomyces aquaticus</name>
    <dbReference type="NCBI Taxonomy" id="1231657"/>
    <lineage>
        <taxon>Eukaryota</taxon>
        <taxon>Fungi</taxon>
        <taxon>Dikarya</taxon>
        <taxon>Ascomycota</taxon>
        <taxon>Pezizomycotina</taxon>
        <taxon>Dothideomycetes</taxon>
        <taxon>Pleosporomycetidae</taxon>
        <taxon>Pleosporales</taxon>
        <taxon>Lindgomycetaceae</taxon>
        <taxon>Clohesyomyces</taxon>
    </lineage>
</organism>
<proteinExistence type="predicted"/>
<feature type="compositionally biased region" description="Polar residues" evidence="1">
    <location>
        <begin position="82"/>
        <end position="118"/>
    </location>
</feature>
<evidence type="ECO:0000313" key="2">
    <source>
        <dbReference type="EMBL" id="ORX94399.1"/>
    </source>
</evidence>
<dbReference type="OrthoDB" id="10534053at2759"/>
<feature type="region of interest" description="Disordered" evidence="1">
    <location>
        <begin position="69"/>
        <end position="118"/>
    </location>
</feature>
<feature type="compositionally biased region" description="Basic and acidic residues" evidence="1">
    <location>
        <begin position="206"/>
        <end position="215"/>
    </location>
</feature>
<dbReference type="EMBL" id="MCFA01000309">
    <property type="protein sequence ID" value="ORX94399.1"/>
    <property type="molecule type" value="Genomic_DNA"/>
</dbReference>
<feature type="region of interest" description="Disordered" evidence="1">
    <location>
        <begin position="195"/>
        <end position="215"/>
    </location>
</feature>
<keyword evidence="3" id="KW-1185">Reference proteome</keyword>
<comment type="caution">
    <text evidence="2">The sequence shown here is derived from an EMBL/GenBank/DDBJ whole genome shotgun (WGS) entry which is preliminary data.</text>
</comment>
<reference evidence="2 3" key="1">
    <citation type="submission" date="2016-07" db="EMBL/GenBank/DDBJ databases">
        <title>Pervasive Adenine N6-methylation of Active Genes in Fungi.</title>
        <authorList>
            <consortium name="DOE Joint Genome Institute"/>
            <person name="Mondo S.J."/>
            <person name="Dannebaum R.O."/>
            <person name="Kuo R.C."/>
            <person name="Labutti K."/>
            <person name="Haridas S."/>
            <person name="Kuo A."/>
            <person name="Salamov A."/>
            <person name="Ahrendt S.R."/>
            <person name="Lipzen A."/>
            <person name="Sullivan W."/>
            <person name="Andreopoulos W.B."/>
            <person name="Clum A."/>
            <person name="Lindquist E."/>
            <person name="Daum C."/>
            <person name="Ramamoorthy G.K."/>
            <person name="Gryganskyi A."/>
            <person name="Culley D."/>
            <person name="Magnuson J.K."/>
            <person name="James T.Y."/>
            <person name="O'Malley M.A."/>
            <person name="Stajich J.E."/>
            <person name="Spatafora J.W."/>
            <person name="Visel A."/>
            <person name="Grigoriev I.V."/>
        </authorList>
    </citation>
    <scope>NUCLEOTIDE SEQUENCE [LARGE SCALE GENOMIC DNA]</scope>
    <source>
        <strain evidence="2 3">CBS 115471</strain>
    </source>
</reference>
<accession>A0A1Y1Y8S6</accession>
<gene>
    <name evidence="2" type="ORF">BCR34DRAFT_221917</name>
</gene>
<evidence type="ECO:0000256" key="1">
    <source>
        <dbReference type="SAM" id="MobiDB-lite"/>
    </source>
</evidence>
<feature type="compositionally biased region" description="Low complexity" evidence="1">
    <location>
        <begin position="69"/>
        <end position="81"/>
    </location>
</feature>
<protein>
    <submittedName>
        <fullName evidence="2">Uncharacterized protein</fullName>
    </submittedName>
</protein>
<name>A0A1Y1Y8S6_9PLEO</name>
<dbReference type="Proteomes" id="UP000193144">
    <property type="component" value="Unassembled WGS sequence"/>
</dbReference>